<dbReference type="GO" id="GO:0005886">
    <property type="term" value="C:plasma membrane"/>
    <property type="evidence" value="ECO:0007669"/>
    <property type="project" value="TreeGrafter"/>
</dbReference>
<feature type="transmembrane region" description="Helical" evidence="6">
    <location>
        <begin position="50"/>
        <end position="70"/>
    </location>
</feature>
<accession>A0A1I0QYY2</accession>
<organism evidence="8 9">
    <name type="scientific">[Clostridium] fimetarium</name>
    <dbReference type="NCBI Taxonomy" id="99656"/>
    <lineage>
        <taxon>Bacteria</taxon>
        <taxon>Bacillati</taxon>
        <taxon>Bacillota</taxon>
        <taxon>Clostridia</taxon>
        <taxon>Lachnospirales</taxon>
        <taxon>Lachnospiraceae</taxon>
    </lineage>
</organism>
<feature type="domain" description="GtrA/DPMS transmembrane" evidence="7">
    <location>
        <begin position="23"/>
        <end position="139"/>
    </location>
</feature>
<evidence type="ECO:0000256" key="5">
    <source>
        <dbReference type="ARBA" id="ARBA00023136"/>
    </source>
</evidence>
<keyword evidence="9" id="KW-1185">Reference proteome</keyword>
<comment type="similarity">
    <text evidence="2">Belongs to the GtrA family.</text>
</comment>
<evidence type="ECO:0000256" key="1">
    <source>
        <dbReference type="ARBA" id="ARBA00004141"/>
    </source>
</evidence>
<dbReference type="PANTHER" id="PTHR38459">
    <property type="entry name" value="PROPHAGE BACTOPRENOL-LINKED GLUCOSE TRANSLOCASE HOMOLOG"/>
    <property type="match status" value="1"/>
</dbReference>
<feature type="transmembrane region" description="Helical" evidence="6">
    <location>
        <begin position="90"/>
        <end position="108"/>
    </location>
</feature>
<evidence type="ECO:0000313" key="9">
    <source>
        <dbReference type="Proteomes" id="UP000199701"/>
    </source>
</evidence>
<comment type="subcellular location">
    <subcellularLocation>
        <location evidence="1">Membrane</location>
        <topology evidence="1">Multi-pass membrane protein</topology>
    </subcellularLocation>
</comment>
<proteinExistence type="inferred from homology"/>
<keyword evidence="4 6" id="KW-1133">Transmembrane helix</keyword>
<protein>
    <submittedName>
        <fullName evidence="8">Putative flippase GtrA (Transmembrane translocase of bactoprenol-linked glucose)</fullName>
    </submittedName>
</protein>
<reference evidence="8 9" key="1">
    <citation type="submission" date="2016-10" db="EMBL/GenBank/DDBJ databases">
        <authorList>
            <person name="de Groot N.N."/>
        </authorList>
    </citation>
    <scope>NUCLEOTIDE SEQUENCE [LARGE SCALE GENOMIC DNA]</scope>
    <source>
        <strain evidence="8 9">DSM 9179</strain>
    </source>
</reference>
<dbReference type="EMBL" id="FOJI01000010">
    <property type="protein sequence ID" value="SEW32853.1"/>
    <property type="molecule type" value="Genomic_DNA"/>
</dbReference>
<dbReference type="AlphaFoldDB" id="A0A1I0QYY2"/>
<dbReference type="Proteomes" id="UP000199701">
    <property type="component" value="Unassembled WGS sequence"/>
</dbReference>
<dbReference type="STRING" id="99656.SAMN05421659_11030"/>
<dbReference type="Pfam" id="PF04138">
    <property type="entry name" value="GtrA_DPMS_TM"/>
    <property type="match status" value="1"/>
</dbReference>
<dbReference type="InterPro" id="IPR007267">
    <property type="entry name" value="GtrA_DPMS_TM"/>
</dbReference>
<dbReference type="GO" id="GO:0000271">
    <property type="term" value="P:polysaccharide biosynthetic process"/>
    <property type="evidence" value="ECO:0007669"/>
    <property type="project" value="InterPro"/>
</dbReference>
<keyword evidence="3 6" id="KW-0812">Transmembrane</keyword>
<evidence type="ECO:0000256" key="2">
    <source>
        <dbReference type="ARBA" id="ARBA00009399"/>
    </source>
</evidence>
<dbReference type="RefSeq" id="WP_092454711.1">
    <property type="nucleotide sequence ID" value="NZ_FOJI01000010.1"/>
</dbReference>
<gene>
    <name evidence="8" type="ORF">SAMN05421659_11030</name>
</gene>
<feature type="transmembrane region" description="Helical" evidence="6">
    <location>
        <begin position="120"/>
        <end position="139"/>
    </location>
</feature>
<name>A0A1I0QYY2_9FIRM</name>
<evidence type="ECO:0000256" key="4">
    <source>
        <dbReference type="ARBA" id="ARBA00022989"/>
    </source>
</evidence>
<sequence length="143" mass="16277">MERSENTLKLLFAKLLNRETISYLIFGVLTTVINIGVYKLCRTVHIEYRLSTIIAWIVAVIVAFVTNKIFVFESTNMQPGIILKEAVTFVTSRLVSGLCDFGFMVFAVEIIHMDDFIAKIITNVFVVVINYLFSKLVVFKKKG</sequence>
<dbReference type="InterPro" id="IPR051401">
    <property type="entry name" value="GtrA_CellWall_Glycosyl"/>
</dbReference>
<dbReference type="OrthoDB" id="361483at2"/>
<evidence type="ECO:0000313" key="8">
    <source>
        <dbReference type="EMBL" id="SEW32853.1"/>
    </source>
</evidence>
<evidence type="ECO:0000256" key="3">
    <source>
        <dbReference type="ARBA" id="ARBA00022692"/>
    </source>
</evidence>
<feature type="transmembrane region" description="Helical" evidence="6">
    <location>
        <begin position="20"/>
        <end position="38"/>
    </location>
</feature>
<evidence type="ECO:0000256" key="6">
    <source>
        <dbReference type="SAM" id="Phobius"/>
    </source>
</evidence>
<dbReference type="PANTHER" id="PTHR38459:SF5">
    <property type="entry name" value="CELL WALL TEICHOIC ACID GLYCOSYLATION PROTEIN GTCA"/>
    <property type="match status" value="1"/>
</dbReference>
<evidence type="ECO:0000259" key="7">
    <source>
        <dbReference type="Pfam" id="PF04138"/>
    </source>
</evidence>
<keyword evidence="5 6" id="KW-0472">Membrane</keyword>